<name>A0ABD3Q2C7_9STRA</name>
<evidence type="ECO:0000256" key="3">
    <source>
        <dbReference type="SAM" id="MobiDB-lite"/>
    </source>
</evidence>
<dbReference type="SUPFAM" id="SSF56112">
    <property type="entry name" value="Protein kinase-like (PK-like)"/>
    <property type="match status" value="1"/>
</dbReference>
<feature type="domain" description="Protein kinase" evidence="4">
    <location>
        <begin position="1"/>
        <end position="265"/>
    </location>
</feature>
<protein>
    <recommendedName>
        <fullName evidence="4">Protein kinase domain-containing protein</fullName>
    </recommendedName>
</protein>
<dbReference type="PROSITE" id="PS50011">
    <property type="entry name" value="PROTEIN_KINASE_DOM"/>
    <property type="match status" value="1"/>
</dbReference>
<dbReference type="Gene3D" id="3.30.200.20">
    <property type="entry name" value="Phosphorylase Kinase, domain 1"/>
    <property type="match status" value="1"/>
</dbReference>
<keyword evidence="6" id="KW-1185">Reference proteome</keyword>
<dbReference type="GO" id="GO:0005524">
    <property type="term" value="F:ATP binding"/>
    <property type="evidence" value="ECO:0007669"/>
    <property type="project" value="UniProtKB-KW"/>
</dbReference>
<comment type="caution">
    <text evidence="5">The sequence shown here is derived from an EMBL/GenBank/DDBJ whole genome shotgun (WGS) entry which is preliminary data.</text>
</comment>
<dbReference type="PROSITE" id="PS00108">
    <property type="entry name" value="PROTEIN_KINASE_ST"/>
    <property type="match status" value="1"/>
</dbReference>
<reference evidence="5 6" key="1">
    <citation type="submission" date="2024-10" db="EMBL/GenBank/DDBJ databases">
        <title>Updated reference genomes for cyclostephanoid diatoms.</title>
        <authorList>
            <person name="Roberts W.R."/>
            <person name="Alverson A.J."/>
        </authorList>
    </citation>
    <scope>NUCLEOTIDE SEQUENCE [LARGE SCALE GENOMIC DNA]</scope>
    <source>
        <strain evidence="5 6">AJA276-08</strain>
    </source>
</reference>
<dbReference type="CDD" id="cd05117">
    <property type="entry name" value="STKc_CAMK"/>
    <property type="match status" value="1"/>
</dbReference>
<dbReference type="PANTHER" id="PTHR24347">
    <property type="entry name" value="SERINE/THREONINE-PROTEIN KINASE"/>
    <property type="match status" value="1"/>
</dbReference>
<evidence type="ECO:0000256" key="1">
    <source>
        <dbReference type="ARBA" id="ARBA00022741"/>
    </source>
</evidence>
<dbReference type="Proteomes" id="UP001530315">
    <property type="component" value="Unassembled WGS sequence"/>
</dbReference>
<accession>A0ABD3Q2C7</accession>
<organism evidence="5 6">
    <name type="scientific">Stephanodiscus triporus</name>
    <dbReference type="NCBI Taxonomy" id="2934178"/>
    <lineage>
        <taxon>Eukaryota</taxon>
        <taxon>Sar</taxon>
        <taxon>Stramenopiles</taxon>
        <taxon>Ochrophyta</taxon>
        <taxon>Bacillariophyta</taxon>
        <taxon>Coscinodiscophyceae</taxon>
        <taxon>Thalassiosirophycidae</taxon>
        <taxon>Stephanodiscales</taxon>
        <taxon>Stephanodiscaceae</taxon>
        <taxon>Stephanodiscus</taxon>
    </lineage>
</organism>
<sequence>MTTSNPNPNPSSFHIPQPDSTSGRRFDELYELSTVIIDRTRLKEEDVLALYDEVRILISLRECEYVVRIYDHFDEPPDKFYVIMETMYGGELFDRIVRKSCYNEREARDACRILLEAVCYCHERNVAHRDLKPENLLLTSEDDDSSIKVADFGFAKVVTSPRSLRTLCGTPGYVAPEIISGQPYDESADMWSVGVILYILLGGYPPFIDDNQRRLFRKIRKGRYVFHDEYWAPVSADAKDLISGLLCVDADARLTAREALDSNWIVVASDSSLEMHDIRGSIINLRKFNGRRKFRAAVASVIAINKLQSFLAFDKFVEPIVW</sequence>
<gene>
    <name evidence="5" type="ORF">ACHAW5_000788</name>
</gene>
<keyword evidence="2" id="KW-0067">ATP-binding</keyword>
<dbReference type="InterPro" id="IPR000719">
    <property type="entry name" value="Prot_kinase_dom"/>
</dbReference>
<dbReference type="InterPro" id="IPR008271">
    <property type="entry name" value="Ser/Thr_kinase_AS"/>
</dbReference>
<dbReference type="FunFam" id="1.10.510.10:FF:000571">
    <property type="entry name" value="Maternal embryonic leucine zipper kinase"/>
    <property type="match status" value="1"/>
</dbReference>
<evidence type="ECO:0000256" key="2">
    <source>
        <dbReference type="ARBA" id="ARBA00022840"/>
    </source>
</evidence>
<dbReference type="EMBL" id="JALLAZ020000502">
    <property type="protein sequence ID" value="KAL3793786.1"/>
    <property type="molecule type" value="Genomic_DNA"/>
</dbReference>
<evidence type="ECO:0000259" key="4">
    <source>
        <dbReference type="PROSITE" id="PS50011"/>
    </source>
</evidence>
<dbReference type="SMART" id="SM00220">
    <property type="entry name" value="S_TKc"/>
    <property type="match status" value="1"/>
</dbReference>
<keyword evidence="1" id="KW-0547">Nucleotide-binding</keyword>
<dbReference type="Gene3D" id="1.10.510.10">
    <property type="entry name" value="Transferase(Phosphotransferase) domain 1"/>
    <property type="match status" value="1"/>
</dbReference>
<proteinExistence type="predicted"/>
<feature type="region of interest" description="Disordered" evidence="3">
    <location>
        <begin position="1"/>
        <end position="22"/>
    </location>
</feature>
<dbReference type="Pfam" id="PF00069">
    <property type="entry name" value="Pkinase"/>
    <property type="match status" value="1"/>
</dbReference>
<dbReference type="AlphaFoldDB" id="A0ABD3Q2C7"/>
<dbReference type="InterPro" id="IPR011009">
    <property type="entry name" value="Kinase-like_dom_sf"/>
</dbReference>
<evidence type="ECO:0000313" key="6">
    <source>
        <dbReference type="Proteomes" id="UP001530315"/>
    </source>
</evidence>
<feature type="compositionally biased region" description="Polar residues" evidence="3">
    <location>
        <begin position="1"/>
        <end position="21"/>
    </location>
</feature>
<evidence type="ECO:0000313" key="5">
    <source>
        <dbReference type="EMBL" id="KAL3793786.1"/>
    </source>
</evidence>